<accession>A0A2X0Z756</accession>
<proteinExistence type="predicted"/>
<name>A0A2X0Z756_9BACI</name>
<organism evidence="1 2">
    <name type="scientific">Lysinibacillus capsici</name>
    <dbReference type="NCBI Taxonomy" id="2115968"/>
    <lineage>
        <taxon>Bacteria</taxon>
        <taxon>Bacillati</taxon>
        <taxon>Bacillota</taxon>
        <taxon>Bacilli</taxon>
        <taxon>Bacillales</taxon>
        <taxon>Bacillaceae</taxon>
        <taxon>Lysinibacillus</taxon>
    </lineage>
</organism>
<evidence type="ECO:0000313" key="1">
    <source>
        <dbReference type="EMBL" id="SPT97682.1"/>
    </source>
</evidence>
<protein>
    <submittedName>
        <fullName evidence="1">Integrase catalytic subunit</fullName>
    </submittedName>
</protein>
<dbReference type="EMBL" id="UAQE01000001">
    <property type="protein sequence ID" value="SPT97682.1"/>
    <property type="molecule type" value="Genomic_DNA"/>
</dbReference>
<evidence type="ECO:0000313" key="2">
    <source>
        <dbReference type="Proteomes" id="UP000251431"/>
    </source>
</evidence>
<dbReference type="Proteomes" id="UP000251431">
    <property type="component" value="Unassembled WGS sequence"/>
</dbReference>
<gene>
    <name evidence="1" type="primary">tnsB_1</name>
    <name evidence="1" type="ORF">NCTC7582_01223</name>
</gene>
<dbReference type="AlphaFoldDB" id="A0A2X0Z756"/>
<reference evidence="1 2" key="1">
    <citation type="submission" date="2018-06" db="EMBL/GenBank/DDBJ databases">
        <authorList>
            <consortium name="Pathogen Informatics"/>
            <person name="Doyle S."/>
        </authorList>
    </citation>
    <scope>NUCLEOTIDE SEQUENCE [LARGE SCALE GENOMIC DNA]</scope>
    <source>
        <strain evidence="1 2">NCTC7582</strain>
    </source>
</reference>
<sequence>MIYINQVLQYTADSQRIRIIEIEESYAYVVNIDTTSTMPKRELYSHLEIELEQGELLRISDPFAKAIPDDELTSIQISKRDEDWATIENFILPNMKELLKKKGREVKIVEISAESGLGKTKVKKLLSRFWQRGMNKNAMLPDYANSGGRGKTKNLSHDKIGRPRRVTINGEYRSGINITDEIKTQFEYAFNKYYRKTNNYSLVIALEQYSLCHSSIFTRA</sequence>